<dbReference type="GO" id="GO:0005654">
    <property type="term" value="C:nucleoplasm"/>
    <property type="evidence" value="ECO:0007669"/>
    <property type="project" value="UniProtKB-SubCell"/>
</dbReference>
<protein>
    <submittedName>
        <fullName evidence="16">Putative dna transposase thap9</fullName>
    </submittedName>
</protein>
<comment type="similarity">
    <text evidence="2">Belongs to the THAP1 family.</text>
</comment>
<evidence type="ECO:0000256" key="1">
    <source>
        <dbReference type="ARBA" id="ARBA00004642"/>
    </source>
</evidence>
<feature type="region of interest" description="Disordered" evidence="13">
    <location>
        <begin position="255"/>
        <end position="279"/>
    </location>
</feature>
<keyword evidence="4 12" id="KW-0863">Zinc-finger</keyword>
<name>A0A6B0V8Q9_IXORI</name>
<evidence type="ECO:0000256" key="6">
    <source>
        <dbReference type="ARBA" id="ARBA00023015"/>
    </source>
</evidence>
<dbReference type="PROSITE" id="PS50950">
    <property type="entry name" value="ZF_THAP"/>
    <property type="match status" value="1"/>
</dbReference>
<dbReference type="PANTHER" id="PTHR46600">
    <property type="entry name" value="THAP DOMAIN-CONTAINING"/>
    <property type="match status" value="1"/>
</dbReference>
<keyword evidence="9" id="KW-0804">Transcription</keyword>
<evidence type="ECO:0000256" key="14">
    <source>
        <dbReference type="SAM" id="SignalP"/>
    </source>
</evidence>
<evidence type="ECO:0000256" key="11">
    <source>
        <dbReference type="ARBA" id="ARBA00023306"/>
    </source>
</evidence>
<proteinExistence type="inferred from homology"/>
<feature type="region of interest" description="Disordered" evidence="13">
    <location>
        <begin position="153"/>
        <end position="211"/>
    </location>
</feature>
<keyword evidence="8 12" id="KW-0238">DNA-binding</keyword>
<dbReference type="InterPro" id="IPR038441">
    <property type="entry name" value="THAP_Znf_sf"/>
</dbReference>
<evidence type="ECO:0000256" key="2">
    <source>
        <dbReference type="ARBA" id="ARBA00006177"/>
    </source>
</evidence>
<dbReference type="SUPFAM" id="SSF57716">
    <property type="entry name" value="Glucocorticoid receptor-like (DNA-binding domain)"/>
    <property type="match status" value="1"/>
</dbReference>
<evidence type="ECO:0000256" key="10">
    <source>
        <dbReference type="ARBA" id="ARBA00023242"/>
    </source>
</evidence>
<reference evidence="16" key="1">
    <citation type="submission" date="2019-12" db="EMBL/GenBank/DDBJ databases">
        <title>An insight into the sialome of adult female Ixodes ricinus ticks feeding for 6 days.</title>
        <authorList>
            <person name="Perner J."/>
            <person name="Ribeiro J.M.C."/>
        </authorList>
    </citation>
    <scope>NUCLEOTIDE SEQUENCE</scope>
    <source>
        <strain evidence="16">Semi-engorged</strain>
        <tissue evidence="16">Salivary glands</tissue>
    </source>
</reference>
<keyword evidence="6" id="KW-0805">Transcription regulation</keyword>
<dbReference type="Pfam" id="PF05485">
    <property type="entry name" value="THAP"/>
    <property type="match status" value="1"/>
</dbReference>
<evidence type="ECO:0000256" key="8">
    <source>
        <dbReference type="ARBA" id="ARBA00023125"/>
    </source>
</evidence>
<evidence type="ECO:0000256" key="3">
    <source>
        <dbReference type="ARBA" id="ARBA00022723"/>
    </source>
</evidence>
<keyword evidence="10" id="KW-0539">Nucleus</keyword>
<evidence type="ECO:0000256" key="12">
    <source>
        <dbReference type="PROSITE-ProRule" id="PRU00309"/>
    </source>
</evidence>
<dbReference type="Gene3D" id="6.20.210.20">
    <property type="entry name" value="THAP domain"/>
    <property type="match status" value="1"/>
</dbReference>
<evidence type="ECO:0000256" key="7">
    <source>
        <dbReference type="ARBA" id="ARBA00023054"/>
    </source>
</evidence>
<evidence type="ECO:0000256" key="5">
    <source>
        <dbReference type="ARBA" id="ARBA00022833"/>
    </source>
</evidence>
<evidence type="ECO:0000256" key="9">
    <source>
        <dbReference type="ARBA" id="ARBA00023163"/>
    </source>
</evidence>
<feature type="signal peptide" evidence="14">
    <location>
        <begin position="1"/>
        <end position="18"/>
    </location>
</feature>
<dbReference type="SMART" id="SM00980">
    <property type="entry name" value="THAP"/>
    <property type="match status" value="1"/>
</dbReference>
<accession>A0A6B0V8Q9</accession>
<keyword evidence="11" id="KW-0131">Cell cycle</keyword>
<sequence>MCLWCLFLSVLKLLSVYATLSAASRIISCVIWQRSNATVLDLWLIISSQLVRLGGAKRALLEGPKMVTYCSVPQCNTYHGEQGVSFYYYPTDKKLRKEWLIKLKMGKPNTRSSRVCSKHFTESDFVYPLGHTVFGWKRRWLAPGTVPSKCLPDCSADKKRARSRPRLKPAKAEISDAPASEPEEILPTPIGESRHSNDTEPDETLTTSMDESIHSNDCGRVFVAPLYLERRRDNAAAVKKEPEEILPTLMDENAWFEDDGRMPPSNLHTGGQWSDTPCS</sequence>
<keyword evidence="7" id="KW-0175">Coiled coil</keyword>
<feature type="domain" description="THAP-type" evidence="15">
    <location>
        <begin position="66"/>
        <end position="150"/>
    </location>
</feature>
<evidence type="ECO:0000259" key="15">
    <source>
        <dbReference type="PROSITE" id="PS50950"/>
    </source>
</evidence>
<comment type="subcellular location">
    <subcellularLocation>
        <location evidence="1">Nucleus</location>
        <location evidence="1">Nucleoplasm</location>
    </subcellularLocation>
</comment>
<dbReference type="GO" id="GO:0043565">
    <property type="term" value="F:sequence-specific DNA binding"/>
    <property type="evidence" value="ECO:0007669"/>
    <property type="project" value="InterPro"/>
</dbReference>
<keyword evidence="14" id="KW-0732">Signal</keyword>
<feature type="compositionally biased region" description="Polar residues" evidence="13">
    <location>
        <begin position="266"/>
        <end position="279"/>
    </location>
</feature>
<evidence type="ECO:0000313" key="16">
    <source>
        <dbReference type="EMBL" id="MXU97588.1"/>
    </source>
</evidence>
<dbReference type="InterPro" id="IPR026516">
    <property type="entry name" value="THAP1/10"/>
</dbReference>
<feature type="chain" id="PRO_5025570379" evidence="14">
    <location>
        <begin position="19"/>
        <end position="279"/>
    </location>
</feature>
<keyword evidence="3" id="KW-0479">Metal-binding</keyword>
<evidence type="ECO:0000256" key="13">
    <source>
        <dbReference type="SAM" id="MobiDB-lite"/>
    </source>
</evidence>
<keyword evidence="5" id="KW-0862">Zinc</keyword>
<evidence type="ECO:0000256" key="4">
    <source>
        <dbReference type="ARBA" id="ARBA00022771"/>
    </source>
</evidence>
<dbReference type="InterPro" id="IPR006612">
    <property type="entry name" value="THAP_Znf"/>
</dbReference>
<organism evidence="16">
    <name type="scientific">Ixodes ricinus</name>
    <name type="common">Common tick</name>
    <name type="synonym">Acarus ricinus</name>
    <dbReference type="NCBI Taxonomy" id="34613"/>
    <lineage>
        <taxon>Eukaryota</taxon>
        <taxon>Metazoa</taxon>
        <taxon>Ecdysozoa</taxon>
        <taxon>Arthropoda</taxon>
        <taxon>Chelicerata</taxon>
        <taxon>Arachnida</taxon>
        <taxon>Acari</taxon>
        <taxon>Parasitiformes</taxon>
        <taxon>Ixodida</taxon>
        <taxon>Ixodoidea</taxon>
        <taxon>Ixodidae</taxon>
        <taxon>Ixodinae</taxon>
        <taxon>Ixodes</taxon>
    </lineage>
</organism>
<dbReference type="AlphaFoldDB" id="A0A6B0V8Q9"/>
<dbReference type="PANTHER" id="PTHR46600:SF1">
    <property type="entry name" value="THAP DOMAIN-CONTAINING PROTEIN 1"/>
    <property type="match status" value="1"/>
</dbReference>
<dbReference type="GO" id="GO:0008270">
    <property type="term" value="F:zinc ion binding"/>
    <property type="evidence" value="ECO:0007669"/>
    <property type="project" value="UniProtKB-KW"/>
</dbReference>
<dbReference type="EMBL" id="GIFC01015505">
    <property type="protein sequence ID" value="MXU97588.1"/>
    <property type="molecule type" value="Transcribed_RNA"/>
</dbReference>
<feature type="compositionally biased region" description="Basic residues" evidence="13">
    <location>
        <begin position="159"/>
        <end position="169"/>
    </location>
</feature>